<keyword evidence="19" id="KW-0449">Lipoprotein</keyword>
<evidence type="ECO:0000256" key="13">
    <source>
        <dbReference type="ARBA" id="ARBA00022801"/>
    </source>
</evidence>
<dbReference type="GO" id="GO:0005764">
    <property type="term" value="C:lysosome"/>
    <property type="evidence" value="ECO:0007669"/>
    <property type="project" value="UniProtKB-SubCell"/>
</dbReference>
<comment type="cofactor">
    <cofactor evidence="1">
        <name>Mg(2+)</name>
        <dbReference type="ChEBI" id="CHEBI:18420"/>
    </cofactor>
</comment>
<dbReference type="InterPro" id="IPR005225">
    <property type="entry name" value="Small_GTP-bd"/>
</dbReference>
<keyword evidence="17" id="KW-0472">Membrane</keyword>
<dbReference type="InterPro" id="IPR050227">
    <property type="entry name" value="Rab"/>
</dbReference>
<keyword evidence="12" id="KW-0547">Nucleotide-binding</keyword>
<evidence type="ECO:0000256" key="1">
    <source>
        <dbReference type="ARBA" id="ARBA00001946"/>
    </source>
</evidence>
<name>A0A8B6HID8_MYTGA</name>
<dbReference type="GO" id="GO:0031410">
    <property type="term" value="C:cytoplasmic vesicle"/>
    <property type="evidence" value="ECO:0007669"/>
    <property type="project" value="UniProtKB-KW"/>
</dbReference>
<keyword evidence="16" id="KW-0342">GTP-binding</keyword>
<keyword evidence="13" id="KW-0378">Hydrolase</keyword>
<dbReference type="Pfam" id="PF00071">
    <property type="entry name" value="Ras"/>
    <property type="match status" value="1"/>
</dbReference>
<proteinExistence type="inferred from homology"/>
<organism evidence="25 26">
    <name type="scientific">Mytilus galloprovincialis</name>
    <name type="common">Mediterranean mussel</name>
    <dbReference type="NCBI Taxonomy" id="29158"/>
    <lineage>
        <taxon>Eukaryota</taxon>
        <taxon>Metazoa</taxon>
        <taxon>Spiralia</taxon>
        <taxon>Lophotrochozoa</taxon>
        <taxon>Mollusca</taxon>
        <taxon>Bivalvia</taxon>
        <taxon>Autobranchia</taxon>
        <taxon>Pteriomorphia</taxon>
        <taxon>Mytilida</taxon>
        <taxon>Mytiloidea</taxon>
        <taxon>Mytilidae</taxon>
        <taxon>Mytilinae</taxon>
        <taxon>Mytilus</taxon>
    </lineage>
</organism>
<keyword evidence="20" id="KW-0636">Prenylation</keyword>
<sequence length="350" mass="38991">MGASVFSFRLSCEFQVKKDVSPYGHTAVSASDVLPYGYTAVSASDVSTTLQYLLQTFWPALCGNLRFGHTAVSAADVSAKLHIYYRRFGHKTESAKAVSDTRPNLQKPFRTQDRICKSCFGNKSESAKAVSDARPNLPQPPSTTLSNRMEDYKYLFKVVLIGEAGVGKTCLVRRFTQGLFPPGQGATIGVDFMIKTVEIDGEKVKLQIWDTAGQERFRSITQSYYRSANSLILVYDVCCQASFDSLPTWIQEIETYASTKFCGYLVGNKTDKINDKEIPTHIGQQFADRYEMDFIETSAKEADNVDKLFYTIAKKLSKEAKQGELISDDTTKFNTDNTTSISNCSGCLKF</sequence>
<keyword evidence="10" id="KW-0963">Cytoplasm</keyword>
<keyword evidence="15" id="KW-0333">Golgi apparatus</keyword>
<reference evidence="25" key="1">
    <citation type="submission" date="2018-11" db="EMBL/GenBank/DDBJ databases">
        <authorList>
            <person name="Alioto T."/>
            <person name="Alioto T."/>
        </authorList>
    </citation>
    <scope>NUCLEOTIDE SEQUENCE</scope>
</reference>
<comment type="subcellular location">
    <subcellularLocation>
        <location evidence="6">Cytoplasmic vesicle</location>
        <location evidence="6">Autophagosome membrane</location>
    </subcellularLocation>
    <subcellularLocation>
        <location evidence="3">Golgi apparatus</location>
        <location evidence="3">cis-Golgi network</location>
    </subcellularLocation>
    <subcellularLocation>
        <location evidence="2">Golgi apparatus</location>
        <location evidence="2">trans-Golgi network membrane</location>
    </subcellularLocation>
    <subcellularLocation>
        <location evidence="4">Lysosome</location>
    </subcellularLocation>
    <subcellularLocation>
        <location evidence="5">Membrane</location>
        <topology evidence="5">Lipid-anchor</topology>
        <orientation evidence="5">Cytoplasmic side</orientation>
    </subcellularLocation>
</comment>
<evidence type="ECO:0000256" key="23">
    <source>
        <dbReference type="ARBA" id="ARBA00067826"/>
    </source>
</evidence>
<evidence type="ECO:0000313" key="26">
    <source>
        <dbReference type="Proteomes" id="UP000596742"/>
    </source>
</evidence>
<evidence type="ECO:0000256" key="4">
    <source>
        <dbReference type="ARBA" id="ARBA00004371"/>
    </source>
</evidence>
<keyword evidence="14" id="KW-0460">Magnesium</keyword>
<keyword evidence="26" id="KW-1185">Reference proteome</keyword>
<evidence type="ECO:0000256" key="14">
    <source>
        <dbReference type="ARBA" id="ARBA00022842"/>
    </source>
</evidence>
<dbReference type="FunFam" id="3.40.50.300:FF:000440">
    <property type="entry name" value="Ras-related protein Rab-30"/>
    <property type="match status" value="1"/>
</dbReference>
<evidence type="ECO:0000256" key="19">
    <source>
        <dbReference type="ARBA" id="ARBA00023288"/>
    </source>
</evidence>
<evidence type="ECO:0000256" key="20">
    <source>
        <dbReference type="ARBA" id="ARBA00023289"/>
    </source>
</evidence>
<dbReference type="NCBIfam" id="TIGR00231">
    <property type="entry name" value="small_GTP"/>
    <property type="match status" value="1"/>
</dbReference>
<protein>
    <recommendedName>
        <fullName evidence="23">Ras-related protein Rab-30</fullName>
        <ecNumber evidence="8">3.6.5.2</ecNumber>
    </recommendedName>
</protein>
<comment type="caution">
    <text evidence="25">The sequence shown here is derived from an EMBL/GenBank/DDBJ whole genome shotgun (WGS) entry which is preliminary data.</text>
</comment>
<accession>A0A8B6HID8</accession>
<dbReference type="PROSITE" id="PS51419">
    <property type="entry name" value="RAB"/>
    <property type="match status" value="1"/>
</dbReference>
<evidence type="ECO:0000256" key="8">
    <source>
        <dbReference type="ARBA" id="ARBA00011984"/>
    </source>
</evidence>
<evidence type="ECO:0000256" key="2">
    <source>
        <dbReference type="ARBA" id="ARBA00004198"/>
    </source>
</evidence>
<dbReference type="EMBL" id="UYJE01010079">
    <property type="protein sequence ID" value="VDI79543.1"/>
    <property type="molecule type" value="Genomic_DNA"/>
</dbReference>
<evidence type="ECO:0000256" key="17">
    <source>
        <dbReference type="ARBA" id="ARBA00023136"/>
    </source>
</evidence>
<evidence type="ECO:0000256" key="9">
    <source>
        <dbReference type="ARBA" id="ARBA00022481"/>
    </source>
</evidence>
<evidence type="ECO:0000256" key="3">
    <source>
        <dbReference type="ARBA" id="ARBA00004222"/>
    </source>
</evidence>
<dbReference type="GO" id="GO:0003925">
    <property type="term" value="F:G protein activity"/>
    <property type="evidence" value="ECO:0007669"/>
    <property type="project" value="UniProtKB-EC"/>
</dbReference>
<evidence type="ECO:0000313" key="25">
    <source>
        <dbReference type="EMBL" id="VDI79543.1"/>
    </source>
</evidence>
<evidence type="ECO:0000256" key="10">
    <source>
        <dbReference type="ARBA" id="ARBA00022490"/>
    </source>
</evidence>
<comment type="similarity">
    <text evidence="7">Belongs to the small GTPase superfamily. Rab family.</text>
</comment>
<dbReference type="InterPro" id="IPR027417">
    <property type="entry name" value="P-loop_NTPase"/>
</dbReference>
<keyword evidence="18" id="KW-0458">Lysosome</keyword>
<dbReference type="SMART" id="SM00175">
    <property type="entry name" value="RAB"/>
    <property type="match status" value="1"/>
</dbReference>
<dbReference type="SMART" id="SM00176">
    <property type="entry name" value="RAN"/>
    <property type="match status" value="1"/>
</dbReference>
<keyword evidence="21" id="KW-0968">Cytoplasmic vesicle</keyword>
<dbReference type="PANTHER" id="PTHR47977">
    <property type="entry name" value="RAS-RELATED PROTEIN RAB"/>
    <property type="match status" value="1"/>
</dbReference>
<comment type="catalytic activity">
    <reaction evidence="22">
        <text>GTP + H2O = GDP + phosphate + H(+)</text>
        <dbReference type="Rhea" id="RHEA:19669"/>
        <dbReference type="ChEBI" id="CHEBI:15377"/>
        <dbReference type="ChEBI" id="CHEBI:15378"/>
        <dbReference type="ChEBI" id="CHEBI:37565"/>
        <dbReference type="ChEBI" id="CHEBI:43474"/>
        <dbReference type="ChEBI" id="CHEBI:58189"/>
        <dbReference type="EC" id="3.6.5.2"/>
    </reaction>
    <physiologicalReaction direction="left-to-right" evidence="22">
        <dbReference type="Rhea" id="RHEA:19670"/>
    </physiologicalReaction>
</comment>
<dbReference type="PROSITE" id="PS51421">
    <property type="entry name" value="RAS"/>
    <property type="match status" value="1"/>
</dbReference>
<keyword evidence="9" id="KW-0488">Methylation</keyword>
<evidence type="ECO:0000256" key="12">
    <source>
        <dbReference type="ARBA" id="ARBA00022741"/>
    </source>
</evidence>
<dbReference type="PRINTS" id="PR00449">
    <property type="entry name" value="RASTRNSFRMNG"/>
</dbReference>
<dbReference type="Gene3D" id="3.40.50.300">
    <property type="entry name" value="P-loop containing nucleotide triphosphate hydrolases"/>
    <property type="match status" value="1"/>
</dbReference>
<keyword evidence="11" id="KW-0479">Metal-binding</keyword>
<dbReference type="InterPro" id="IPR001806">
    <property type="entry name" value="Small_GTPase"/>
</dbReference>
<dbReference type="SMART" id="SM00174">
    <property type="entry name" value="RHO"/>
    <property type="match status" value="1"/>
</dbReference>
<dbReference type="SUPFAM" id="SSF52540">
    <property type="entry name" value="P-loop containing nucleoside triphosphate hydrolases"/>
    <property type="match status" value="1"/>
</dbReference>
<dbReference type="GO" id="GO:0005794">
    <property type="term" value="C:Golgi apparatus"/>
    <property type="evidence" value="ECO:0007669"/>
    <property type="project" value="UniProtKB-SubCell"/>
</dbReference>
<evidence type="ECO:0000256" key="11">
    <source>
        <dbReference type="ARBA" id="ARBA00022723"/>
    </source>
</evidence>
<dbReference type="EC" id="3.6.5.2" evidence="8"/>
<evidence type="ECO:0000256" key="16">
    <source>
        <dbReference type="ARBA" id="ARBA00023134"/>
    </source>
</evidence>
<evidence type="ECO:0000256" key="7">
    <source>
        <dbReference type="ARBA" id="ARBA00006270"/>
    </source>
</evidence>
<comment type="function">
    <text evidence="24">The small GTPases Rab are key regulators of intracellular membrane trafficking, from the formation of transport vesicles to their fusion with membranes. Rabs cycle between an inactive GDP-bound form and an active GTP-bound form that is able to recruit to membranes different sets of downstream effectors directly responsible for vesicle formation, movement, tethering and fusion. RAB30 is required for maintaining the structural integrity of the Golgi apparatus, possibly by mediating interactions with cytoplasmic scaffolding proteins. Facilitates lipid homeostasis during fasting by regulating hepatic protein and lipid trafficking in a PPAR-alpha-dependent manner. Promotes autophagosome biogenesis during bacterial infection such as group A Streptococcus infection.</text>
</comment>
<evidence type="ECO:0000256" key="18">
    <source>
        <dbReference type="ARBA" id="ARBA00023228"/>
    </source>
</evidence>
<evidence type="ECO:0000256" key="6">
    <source>
        <dbReference type="ARBA" id="ARBA00004652"/>
    </source>
</evidence>
<evidence type="ECO:0000256" key="22">
    <source>
        <dbReference type="ARBA" id="ARBA00047660"/>
    </source>
</evidence>
<evidence type="ECO:0000256" key="24">
    <source>
        <dbReference type="ARBA" id="ARBA00093384"/>
    </source>
</evidence>
<dbReference type="SMART" id="SM00173">
    <property type="entry name" value="RAS"/>
    <property type="match status" value="1"/>
</dbReference>
<dbReference type="GO" id="GO:0005525">
    <property type="term" value="F:GTP binding"/>
    <property type="evidence" value="ECO:0007669"/>
    <property type="project" value="UniProtKB-KW"/>
</dbReference>
<evidence type="ECO:0000256" key="15">
    <source>
        <dbReference type="ARBA" id="ARBA00023034"/>
    </source>
</evidence>
<gene>
    <name evidence="25" type="ORF">MGAL_10B013804</name>
</gene>
<dbReference type="GO" id="GO:0000421">
    <property type="term" value="C:autophagosome membrane"/>
    <property type="evidence" value="ECO:0007669"/>
    <property type="project" value="UniProtKB-SubCell"/>
</dbReference>
<evidence type="ECO:0000256" key="21">
    <source>
        <dbReference type="ARBA" id="ARBA00023329"/>
    </source>
</evidence>
<dbReference type="GO" id="GO:0046872">
    <property type="term" value="F:metal ion binding"/>
    <property type="evidence" value="ECO:0007669"/>
    <property type="project" value="UniProtKB-KW"/>
</dbReference>
<evidence type="ECO:0000256" key="5">
    <source>
        <dbReference type="ARBA" id="ARBA00004423"/>
    </source>
</evidence>
<dbReference type="OrthoDB" id="9989112at2759"/>
<dbReference type="AlphaFoldDB" id="A0A8B6HID8"/>
<dbReference type="Proteomes" id="UP000596742">
    <property type="component" value="Unassembled WGS sequence"/>
</dbReference>